<evidence type="ECO:0000313" key="3">
    <source>
        <dbReference type="EMBL" id="KAF2462081.1"/>
    </source>
</evidence>
<dbReference type="SUPFAM" id="SSF49503">
    <property type="entry name" value="Cupredoxins"/>
    <property type="match status" value="1"/>
</dbReference>
<feature type="region of interest" description="Disordered" evidence="1">
    <location>
        <begin position="181"/>
        <end position="237"/>
    </location>
</feature>
<dbReference type="AlphaFoldDB" id="A0A6A6PDP2"/>
<feature type="compositionally biased region" description="Low complexity" evidence="1">
    <location>
        <begin position="203"/>
        <end position="219"/>
    </location>
</feature>
<keyword evidence="4" id="KW-1185">Reference proteome</keyword>
<dbReference type="PANTHER" id="PTHR34883">
    <property type="entry name" value="SERINE-RICH PROTEIN, PUTATIVE-RELATED-RELATED"/>
    <property type="match status" value="1"/>
</dbReference>
<gene>
    <name evidence="3" type="ORF">BDY21DRAFT_368215</name>
</gene>
<dbReference type="PANTHER" id="PTHR34883:SF8">
    <property type="entry name" value="EXTRACELLULAR SERINE-RICH PROTEIN (AFU_ORTHOLOGUE AFUA_6G00670)"/>
    <property type="match status" value="1"/>
</dbReference>
<keyword evidence="2" id="KW-0472">Membrane</keyword>
<feature type="compositionally biased region" description="Acidic residues" evidence="1">
    <location>
        <begin position="220"/>
        <end position="232"/>
    </location>
</feature>
<accession>A0A6A6PDP2</accession>
<sequence length="375" mass="39166">MVLLAGQLRRAAIAYLFGAFLGAARGQSFSTVTQSTSITASASLADASSTSSREPVTHTVDVGRYNHEFTPDVTQAEPGDTVEFRFYPTNHSVVRAEYENPCIPYEMTGRGKIGFFSDFKPVDAYLEDPPLWQVLINDTDPIFYYCSAPGSCINYGMVGVINPSANTSLQVQRDLAQDSDFMLQPGEDFPDEATSTPGTADPTASRTGGSSSATGASSASDEDPDDDGDDDDGHGGPHLSAGAIAGIAIGAAAVVAIAALLFYLFGRNRTLAAALEKRDSTTAGARASVGPFGRPPPPGAAAAGPDVHQTPAGAVYVPVATKDAHNHRGSAMSGAPYGHAPPYGYDDGSHGLSPRMGDGAEFFSPSRDRYVRPFA</sequence>
<dbReference type="EMBL" id="MU001670">
    <property type="protein sequence ID" value="KAF2462081.1"/>
    <property type="molecule type" value="Genomic_DNA"/>
</dbReference>
<feature type="region of interest" description="Disordered" evidence="1">
    <location>
        <begin position="278"/>
        <end position="306"/>
    </location>
</feature>
<dbReference type="InterPro" id="IPR008972">
    <property type="entry name" value="Cupredoxin"/>
</dbReference>
<keyword evidence="2" id="KW-0812">Transmembrane</keyword>
<evidence type="ECO:0000313" key="4">
    <source>
        <dbReference type="Proteomes" id="UP000799766"/>
    </source>
</evidence>
<keyword evidence="2" id="KW-1133">Transmembrane helix</keyword>
<dbReference type="CDD" id="cd00920">
    <property type="entry name" value="Cupredoxin"/>
    <property type="match status" value="1"/>
</dbReference>
<evidence type="ECO:0000256" key="2">
    <source>
        <dbReference type="SAM" id="Phobius"/>
    </source>
</evidence>
<protein>
    <recommendedName>
        <fullName evidence="5">Cupredoxin</fullName>
    </recommendedName>
</protein>
<organism evidence="3 4">
    <name type="scientific">Lineolata rhizophorae</name>
    <dbReference type="NCBI Taxonomy" id="578093"/>
    <lineage>
        <taxon>Eukaryota</taxon>
        <taxon>Fungi</taxon>
        <taxon>Dikarya</taxon>
        <taxon>Ascomycota</taxon>
        <taxon>Pezizomycotina</taxon>
        <taxon>Dothideomycetes</taxon>
        <taxon>Dothideomycetes incertae sedis</taxon>
        <taxon>Lineolatales</taxon>
        <taxon>Lineolataceae</taxon>
        <taxon>Lineolata</taxon>
    </lineage>
</organism>
<evidence type="ECO:0000256" key="1">
    <source>
        <dbReference type="SAM" id="MobiDB-lite"/>
    </source>
</evidence>
<feature type="transmembrane region" description="Helical" evidence="2">
    <location>
        <begin position="243"/>
        <end position="265"/>
    </location>
</feature>
<dbReference type="InterPro" id="IPR052953">
    <property type="entry name" value="Ser-rich/MCO-related"/>
</dbReference>
<dbReference type="OrthoDB" id="2331100at2759"/>
<reference evidence="3" key="1">
    <citation type="journal article" date="2020" name="Stud. Mycol.">
        <title>101 Dothideomycetes genomes: a test case for predicting lifestyles and emergence of pathogens.</title>
        <authorList>
            <person name="Haridas S."/>
            <person name="Albert R."/>
            <person name="Binder M."/>
            <person name="Bloem J."/>
            <person name="Labutti K."/>
            <person name="Salamov A."/>
            <person name="Andreopoulos B."/>
            <person name="Baker S."/>
            <person name="Barry K."/>
            <person name="Bills G."/>
            <person name="Bluhm B."/>
            <person name="Cannon C."/>
            <person name="Castanera R."/>
            <person name="Culley D."/>
            <person name="Daum C."/>
            <person name="Ezra D."/>
            <person name="Gonzalez J."/>
            <person name="Henrissat B."/>
            <person name="Kuo A."/>
            <person name="Liang C."/>
            <person name="Lipzen A."/>
            <person name="Lutzoni F."/>
            <person name="Magnuson J."/>
            <person name="Mondo S."/>
            <person name="Nolan M."/>
            <person name="Ohm R."/>
            <person name="Pangilinan J."/>
            <person name="Park H.-J."/>
            <person name="Ramirez L."/>
            <person name="Alfaro M."/>
            <person name="Sun H."/>
            <person name="Tritt A."/>
            <person name="Yoshinaga Y."/>
            <person name="Zwiers L.-H."/>
            <person name="Turgeon B."/>
            <person name="Goodwin S."/>
            <person name="Spatafora J."/>
            <person name="Crous P."/>
            <person name="Grigoriev I."/>
        </authorList>
    </citation>
    <scope>NUCLEOTIDE SEQUENCE</scope>
    <source>
        <strain evidence="3">ATCC 16933</strain>
    </source>
</reference>
<dbReference type="Proteomes" id="UP000799766">
    <property type="component" value="Unassembled WGS sequence"/>
</dbReference>
<evidence type="ECO:0008006" key="5">
    <source>
        <dbReference type="Google" id="ProtNLM"/>
    </source>
</evidence>
<proteinExistence type="predicted"/>
<dbReference type="Gene3D" id="2.60.40.420">
    <property type="entry name" value="Cupredoxins - blue copper proteins"/>
    <property type="match status" value="1"/>
</dbReference>
<name>A0A6A6PDP2_9PEZI</name>